<comment type="similarity">
    <text evidence="2">Belongs to the transposase IS30 family.</text>
</comment>
<comment type="function">
    <text evidence="1">Required for the transposition of the insertion element.</text>
</comment>
<evidence type="ECO:0000256" key="2">
    <source>
        <dbReference type="ARBA" id="ARBA00006363"/>
    </source>
</evidence>
<evidence type="ECO:0000256" key="1">
    <source>
        <dbReference type="ARBA" id="ARBA00002190"/>
    </source>
</evidence>
<proteinExistence type="inferred from homology"/>
<dbReference type="NCBIfam" id="NF033563">
    <property type="entry name" value="transpos_IS30"/>
    <property type="match status" value="1"/>
</dbReference>
<dbReference type="InterPro" id="IPR001584">
    <property type="entry name" value="Integrase_cat-core"/>
</dbReference>
<dbReference type="InterPro" id="IPR036397">
    <property type="entry name" value="RNaseH_sf"/>
</dbReference>
<keyword evidence="5" id="KW-1185">Reference proteome</keyword>
<evidence type="ECO:0000313" key="5">
    <source>
        <dbReference type="Proteomes" id="UP000023104"/>
    </source>
</evidence>
<dbReference type="InterPro" id="IPR001598">
    <property type="entry name" value="Transposase_IS30_CS"/>
</dbReference>
<dbReference type="PANTHER" id="PTHR10948">
    <property type="entry name" value="TRANSPOSASE"/>
    <property type="match status" value="1"/>
</dbReference>
<sequence length="71" mass="8116">MAVYFCDPGCPWQRGTNENTNGLLRQYFPKKTSLANYTQDDLNEVATKLNNRPRKTLGFKTPAEALDELLH</sequence>
<dbReference type="InterPro" id="IPR012337">
    <property type="entry name" value="RNaseH-like_sf"/>
</dbReference>
<dbReference type="PROSITE" id="PS50994">
    <property type="entry name" value="INTEGRASE"/>
    <property type="match status" value="1"/>
</dbReference>
<comment type="caution">
    <text evidence="4">The sequence shown here is derived from an EMBL/GenBank/DDBJ whole genome shotgun (WGS) entry which is preliminary data.</text>
</comment>
<name>A0ABN0RWG6_9BORD</name>
<evidence type="ECO:0000313" key="4">
    <source>
        <dbReference type="EMBL" id="EXX93338.1"/>
    </source>
</evidence>
<reference evidence="4 5" key="1">
    <citation type="submission" date="2014-02" db="EMBL/GenBank/DDBJ databases">
        <title>Whole Genome Sequencing Of Bordetella Holmesii, An Emerging Opportunistic Infection Of Humans.</title>
        <authorList>
            <person name="Tettelin H."/>
            <person name="Hooven T.A."/>
            <person name="Hine E."/>
            <person name="Su Q."/>
            <person name="Huard R.C."/>
            <person name="Della-Latta P."/>
            <person name="Daugherty S.C."/>
            <person name="Agrawal S."/>
            <person name="Sengamalay N."/>
            <person name="Tallon L.J."/>
            <person name="Sadzewicz L."/>
            <person name="Whittier S."/>
            <person name="Fraser C.M."/>
            <person name="Ratner A.J."/>
        </authorList>
    </citation>
    <scope>NUCLEOTIDE SEQUENCE [LARGE SCALE GENOMIC DNA]</scope>
    <source>
        <strain evidence="4 5">1058</strain>
    </source>
</reference>
<dbReference type="SUPFAM" id="SSF53098">
    <property type="entry name" value="Ribonuclease H-like"/>
    <property type="match status" value="1"/>
</dbReference>
<dbReference type="InterPro" id="IPR053392">
    <property type="entry name" value="Transposase_IS30-like"/>
</dbReference>
<feature type="domain" description="Integrase catalytic" evidence="3">
    <location>
        <begin position="1"/>
        <end position="70"/>
    </location>
</feature>
<gene>
    <name evidence="4" type="ORF">D559_0725</name>
</gene>
<organism evidence="4 5">
    <name type="scientific">Bordetella holmesii 1058</name>
    <dbReference type="NCBI Taxonomy" id="1247648"/>
    <lineage>
        <taxon>Bacteria</taxon>
        <taxon>Pseudomonadati</taxon>
        <taxon>Pseudomonadota</taxon>
        <taxon>Betaproteobacteria</taxon>
        <taxon>Burkholderiales</taxon>
        <taxon>Alcaligenaceae</taxon>
        <taxon>Bordetella</taxon>
    </lineage>
</organism>
<dbReference type="InterPro" id="IPR051917">
    <property type="entry name" value="Transposase-Integrase"/>
</dbReference>
<protein>
    <submittedName>
        <fullName evidence="4">Transposase InsI for insertion sequence element IS30B/C/D</fullName>
    </submittedName>
</protein>
<dbReference type="PROSITE" id="PS01043">
    <property type="entry name" value="TRANSPOSASE_IS30"/>
    <property type="match status" value="1"/>
</dbReference>
<dbReference type="Proteomes" id="UP000023104">
    <property type="component" value="Unassembled WGS sequence"/>
</dbReference>
<dbReference type="Gene3D" id="3.30.420.10">
    <property type="entry name" value="Ribonuclease H-like superfamily/Ribonuclease H"/>
    <property type="match status" value="1"/>
</dbReference>
<accession>A0ABN0RWG6</accession>
<evidence type="ECO:0000259" key="3">
    <source>
        <dbReference type="PROSITE" id="PS50994"/>
    </source>
</evidence>
<dbReference type="PANTHER" id="PTHR10948:SF23">
    <property type="entry name" value="TRANSPOSASE INSI FOR INSERTION SEQUENCE ELEMENT IS30A-RELATED"/>
    <property type="match status" value="1"/>
</dbReference>
<dbReference type="EMBL" id="JDTF01000004">
    <property type="protein sequence ID" value="EXX93338.1"/>
    <property type="molecule type" value="Genomic_DNA"/>
</dbReference>